<gene>
    <name evidence="4" type="primary">LOC113500294</name>
</gene>
<reference evidence="4" key="1">
    <citation type="submission" date="2025-08" db="UniProtKB">
        <authorList>
            <consortium name="RefSeq"/>
        </authorList>
    </citation>
    <scope>IDENTIFICATION</scope>
</reference>
<feature type="transmembrane region" description="Helical" evidence="2">
    <location>
        <begin position="20"/>
        <end position="50"/>
    </location>
</feature>
<dbReference type="OrthoDB" id="7491776at2759"/>
<protein>
    <submittedName>
        <fullName evidence="4">Uncharacterized protein LOC113500294</fullName>
    </submittedName>
</protein>
<dbReference type="InParanoid" id="A0A7E5W8K9"/>
<feature type="region of interest" description="Disordered" evidence="1">
    <location>
        <begin position="186"/>
        <end position="212"/>
    </location>
</feature>
<dbReference type="AlphaFoldDB" id="A0A7E5W8K9"/>
<proteinExistence type="predicted"/>
<dbReference type="KEGG" id="tnl:113500294"/>
<evidence type="ECO:0000256" key="2">
    <source>
        <dbReference type="SAM" id="Phobius"/>
    </source>
</evidence>
<evidence type="ECO:0000313" key="3">
    <source>
        <dbReference type="Proteomes" id="UP000322000"/>
    </source>
</evidence>
<keyword evidence="2" id="KW-0812">Transmembrane</keyword>
<evidence type="ECO:0000256" key="1">
    <source>
        <dbReference type="SAM" id="MobiDB-lite"/>
    </source>
</evidence>
<dbReference type="RefSeq" id="XP_026736822.1">
    <property type="nucleotide sequence ID" value="XM_026881021.1"/>
</dbReference>
<accession>A0A7E5W8K9</accession>
<dbReference type="Proteomes" id="UP000322000">
    <property type="component" value="Chromosome 13"/>
</dbReference>
<dbReference type="GeneID" id="113500294"/>
<sequence length="306" mass="34177">MGMIVSCFSNVMYLSEKMVLWMTCVGLISCIMLMFVITLGMGIGLGYNYCFVDLKTRFKRVPGHYVYKGLREDENQLQAGMTDNPIDDALRETPPYLSPDPSEVDKKAFRDHPERKYSIYNTKISNETLQELVEKLGLNENDTNAEYADDNEEESETTSNNATELIATLLPVSKTASEYASEYASEMESQMDSKSTPEIGLEKSSEAASESTTVYTNSYAHFDEVEKSVELSDAINDPATRSTIRDPYAPDETEAPVVDIDVDRPDESGGKRVKKVVIPISGLDLISLLSKLKTENRNYSLQIVTT</sequence>
<keyword evidence="2" id="KW-0472">Membrane</keyword>
<keyword evidence="2" id="KW-1133">Transmembrane helix</keyword>
<evidence type="ECO:0000313" key="4">
    <source>
        <dbReference type="RefSeq" id="XP_026736822.1"/>
    </source>
</evidence>
<keyword evidence="3" id="KW-1185">Reference proteome</keyword>
<organism evidence="3 4">
    <name type="scientific">Trichoplusia ni</name>
    <name type="common">Cabbage looper</name>
    <dbReference type="NCBI Taxonomy" id="7111"/>
    <lineage>
        <taxon>Eukaryota</taxon>
        <taxon>Metazoa</taxon>
        <taxon>Ecdysozoa</taxon>
        <taxon>Arthropoda</taxon>
        <taxon>Hexapoda</taxon>
        <taxon>Insecta</taxon>
        <taxon>Pterygota</taxon>
        <taxon>Neoptera</taxon>
        <taxon>Endopterygota</taxon>
        <taxon>Lepidoptera</taxon>
        <taxon>Glossata</taxon>
        <taxon>Ditrysia</taxon>
        <taxon>Noctuoidea</taxon>
        <taxon>Noctuidae</taxon>
        <taxon>Plusiinae</taxon>
        <taxon>Trichoplusia</taxon>
    </lineage>
</organism>
<name>A0A7E5W8K9_TRINI</name>